<reference evidence="1" key="1">
    <citation type="submission" date="2022-11" db="EMBL/GenBank/DDBJ databases">
        <title>Genome Sequence of Cubamyces cubensis.</title>
        <authorList>
            <person name="Buettner E."/>
        </authorList>
    </citation>
    <scope>NUCLEOTIDE SEQUENCE</scope>
    <source>
        <strain evidence="1">MPL-01</strain>
    </source>
</reference>
<organism evidence="1 2">
    <name type="scientific">Trametes cubensis</name>
    <dbReference type="NCBI Taxonomy" id="1111947"/>
    <lineage>
        <taxon>Eukaryota</taxon>
        <taxon>Fungi</taxon>
        <taxon>Dikarya</taxon>
        <taxon>Basidiomycota</taxon>
        <taxon>Agaricomycotina</taxon>
        <taxon>Agaricomycetes</taxon>
        <taxon>Polyporales</taxon>
        <taxon>Polyporaceae</taxon>
        <taxon>Trametes</taxon>
    </lineage>
</organism>
<sequence length="195" mass="22423">MPRHPFPCHVILSHRFTRLLYYYPITFRHVIATSSVFPALTLRSYTGLSRLVVTSIPLGVATAKKWKETRKLRNQIWEREHAMAELQEKYGRARMLEESLQHSMESLTSLADKIDAISGIWHLIKTDMRQLHSELSAVVSGTVTPLFMQKLSITRGVYRNLVDTLEEYVRETAVHDGEKDHPDVFGLCDVDSDVE</sequence>
<name>A0AAD7TSW9_9APHY</name>
<protein>
    <submittedName>
        <fullName evidence="1">Uncharacterized protein</fullName>
    </submittedName>
</protein>
<proteinExistence type="predicted"/>
<dbReference type="AlphaFoldDB" id="A0AAD7TSW9"/>
<dbReference type="Gene3D" id="1.20.1170.10">
    <property type="match status" value="1"/>
</dbReference>
<comment type="caution">
    <text evidence="1">The sequence shown here is derived from an EMBL/GenBank/DDBJ whole genome shotgun (WGS) entry which is preliminary data.</text>
</comment>
<evidence type="ECO:0000313" key="1">
    <source>
        <dbReference type="EMBL" id="KAJ8474278.1"/>
    </source>
</evidence>
<evidence type="ECO:0000313" key="2">
    <source>
        <dbReference type="Proteomes" id="UP001215151"/>
    </source>
</evidence>
<keyword evidence="2" id="KW-1185">Reference proteome</keyword>
<accession>A0AAD7TSW9</accession>
<gene>
    <name evidence="1" type="ORF">ONZ51_g7312</name>
</gene>
<dbReference type="Proteomes" id="UP001215151">
    <property type="component" value="Unassembled WGS sequence"/>
</dbReference>
<dbReference type="EMBL" id="JAPEVG010000193">
    <property type="protein sequence ID" value="KAJ8474278.1"/>
    <property type="molecule type" value="Genomic_DNA"/>
</dbReference>